<dbReference type="Pfam" id="PF00177">
    <property type="entry name" value="Ribosomal_S7"/>
    <property type="match status" value="1"/>
</dbReference>
<evidence type="ECO:0000256" key="7">
    <source>
        <dbReference type="ARBA" id="ARBA00039306"/>
    </source>
</evidence>
<dbReference type="SUPFAM" id="SSF47973">
    <property type="entry name" value="Ribosomal protein S7"/>
    <property type="match status" value="1"/>
</dbReference>
<comment type="subcellular location">
    <subcellularLocation>
        <location evidence="1">Mitochondrion</location>
    </subcellularLocation>
</comment>
<accession>A0AAN9UB88</accession>
<keyword evidence="5" id="KW-0687">Ribonucleoprotein</keyword>
<feature type="domain" description="Small ribosomal subunit protein uS7" evidence="9">
    <location>
        <begin position="130"/>
        <end position="291"/>
    </location>
</feature>
<dbReference type="EMBL" id="JAKJXP020000118">
    <property type="protein sequence ID" value="KAK7744686.1"/>
    <property type="molecule type" value="Genomic_DNA"/>
</dbReference>
<evidence type="ECO:0000256" key="1">
    <source>
        <dbReference type="ARBA" id="ARBA00004173"/>
    </source>
</evidence>
<evidence type="ECO:0000256" key="5">
    <source>
        <dbReference type="ARBA" id="ARBA00023274"/>
    </source>
</evidence>
<proteinExistence type="inferred from homology"/>
<reference evidence="10 11" key="1">
    <citation type="submission" date="2024-02" db="EMBL/GenBank/DDBJ databases">
        <title>De novo assembly and annotation of 12 fungi associated with fruit tree decline syndrome in Ontario, Canada.</title>
        <authorList>
            <person name="Sulman M."/>
            <person name="Ellouze W."/>
            <person name="Ilyukhin E."/>
        </authorList>
    </citation>
    <scope>NUCLEOTIDE SEQUENCE [LARGE SCALE GENOMIC DNA]</scope>
    <source>
        <strain evidence="10 11">M11/M66-122</strain>
    </source>
</reference>
<feature type="compositionally biased region" description="Polar residues" evidence="8">
    <location>
        <begin position="45"/>
        <end position="60"/>
    </location>
</feature>
<evidence type="ECO:0000259" key="9">
    <source>
        <dbReference type="Pfam" id="PF00177"/>
    </source>
</evidence>
<dbReference type="GO" id="GO:0006412">
    <property type="term" value="P:translation"/>
    <property type="evidence" value="ECO:0007669"/>
    <property type="project" value="InterPro"/>
</dbReference>
<evidence type="ECO:0000256" key="4">
    <source>
        <dbReference type="ARBA" id="ARBA00023128"/>
    </source>
</evidence>
<gene>
    <name evidence="10" type="ORF">SLS62_010105</name>
</gene>
<comment type="function">
    <text evidence="6">Component of the mitochondrial ribosome (mitoribosome), a dedicated translation machinery responsible for the synthesis of mitochondrial genome-encoded proteins, including at least some of the essential transmembrane subunits of the mitochondrial respiratory chain. The mitoribosomes are attached to the mitochondrial inner membrane and translation products are cotranslationally integrated into the membrane.</text>
</comment>
<keyword evidence="11" id="KW-1185">Reference proteome</keyword>
<dbReference type="Gene3D" id="1.10.455.10">
    <property type="entry name" value="Ribosomal protein S7 domain"/>
    <property type="match status" value="1"/>
</dbReference>
<evidence type="ECO:0000256" key="6">
    <source>
        <dbReference type="ARBA" id="ARBA00037226"/>
    </source>
</evidence>
<dbReference type="GO" id="GO:1990904">
    <property type="term" value="C:ribonucleoprotein complex"/>
    <property type="evidence" value="ECO:0007669"/>
    <property type="project" value="UniProtKB-KW"/>
</dbReference>
<evidence type="ECO:0000313" key="11">
    <source>
        <dbReference type="Proteomes" id="UP001320420"/>
    </source>
</evidence>
<dbReference type="InterPro" id="IPR023798">
    <property type="entry name" value="Ribosomal_uS7_dom"/>
</dbReference>
<dbReference type="PANTHER" id="PTHR11205">
    <property type="entry name" value="RIBOSOMAL PROTEIN S7"/>
    <property type="match status" value="1"/>
</dbReference>
<dbReference type="GO" id="GO:0005739">
    <property type="term" value="C:mitochondrion"/>
    <property type="evidence" value="ECO:0007669"/>
    <property type="project" value="UniProtKB-SubCell"/>
</dbReference>
<protein>
    <recommendedName>
        <fullName evidence="7">Small ribosomal subunit protein uS7m</fullName>
    </recommendedName>
</protein>
<keyword evidence="3" id="KW-0689">Ribosomal protein</keyword>
<comment type="similarity">
    <text evidence="2">Belongs to the universal ribosomal protein uS7 family.</text>
</comment>
<evidence type="ECO:0000256" key="3">
    <source>
        <dbReference type="ARBA" id="ARBA00022980"/>
    </source>
</evidence>
<dbReference type="FunFam" id="1.10.455.10:FF:000006">
    <property type="entry name" value="37S ribosomal protein S7, mitochondrial"/>
    <property type="match status" value="1"/>
</dbReference>
<evidence type="ECO:0000313" key="10">
    <source>
        <dbReference type="EMBL" id="KAK7744686.1"/>
    </source>
</evidence>
<name>A0AAN9UB88_9PEZI</name>
<evidence type="ECO:0000256" key="2">
    <source>
        <dbReference type="ARBA" id="ARBA00007151"/>
    </source>
</evidence>
<feature type="region of interest" description="Disordered" evidence="8">
    <location>
        <begin position="16"/>
        <end position="76"/>
    </location>
</feature>
<dbReference type="InterPro" id="IPR000235">
    <property type="entry name" value="Ribosomal_uS7"/>
</dbReference>
<sequence>MSSKLSPWRALRSLSVRTRPLRSCPEHQQRRIPTSVLAARRGLSDNMTTRGDSDAYNSGSIPPPPPPPQDGGEEYQAQPELDPIEVFAPNFLNAEAIAALEKTAAGEDQFGEFEEGLIFDRPVSPTKNDKLQDRYHPVVHQITRLLMKDGKLSKAQRHMSMVLNYLRMSPAPKLNPLRPLLPGAPPPEHLPLNPLLYLTLAVDSVAPLIRIKAMKGMAGGGQALEVPEPIPVRVRRRTAVMWILDIVNKKPSRGSGRGQFAARFGEEIVAVVEGRSRVWDKRQLVHKLGTVARANLMHPSISGRNKR</sequence>
<comment type="caution">
    <text evidence="10">The sequence shown here is derived from an EMBL/GenBank/DDBJ whole genome shotgun (WGS) entry which is preliminary data.</text>
</comment>
<organism evidence="10 11">
    <name type="scientific">Diatrype stigma</name>
    <dbReference type="NCBI Taxonomy" id="117547"/>
    <lineage>
        <taxon>Eukaryota</taxon>
        <taxon>Fungi</taxon>
        <taxon>Dikarya</taxon>
        <taxon>Ascomycota</taxon>
        <taxon>Pezizomycotina</taxon>
        <taxon>Sordariomycetes</taxon>
        <taxon>Xylariomycetidae</taxon>
        <taxon>Xylariales</taxon>
        <taxon>Diatrypaceae</taxon>
        <taxon>Diatrype</taxon>
    </lineage>
</organism>
<keyword evidence="4" id="KW-0496">Mitochondrion</keyword>
<dbReference type="InterPro" id="IPR036823">
    <property type="entry name" value="Ribosomal_uS7_dom_sf"/>
</dbReference>
<dbReference type="Proteomes" id="UP001320420">
    <property type="component" value="Unassembled WGS sequence"/>
</dbReference>
<dbReference type="GO" id="GO:0005840">
    <property type="term" value="C:ribosome"/>
    <property type="evidence" value="ECO:0007669"/>
    <property type="project" value="UniProtKB-KW"/>
</dbReference>
<dbReference type="AlphaFoldDB" id="A0AAN9UB88"/>
<evidence type="ECO:0000256" key="8">
    <source>
        <dbReference type="SAM" id="MobiDB-lite"/>
    </source>
</evidence>